<proteinExistence type="predicted"/>
<evidence type="ECO:0000256" key="1">
    <source>
        <dbReference type="SAM" id="MobiDB-lite"/>
    </source>
</evidence>
<evidence type="ECO:0000313" key="2">
    <source>
        <dbReference type="EMBL" id="KAK3053675.1"/>
    </source>
</evidence>
<dbReference type="PANTHER" id="PTHR22761:SF18">
    <property type="entry name" value="SORTING PROTEIN SNF7 FAMILY PROTEIN, PUTATIVE (AFU_ORTHOLOGUE AFUA_2G16692)-RELATED"/>
    <property type="match status" value="1"/>
</dbReference>
<keyword evidence="3" id="KW-1185">Reference proteome</keyword>
<organism evidence="2 3">
    <name type="scientific">Extremus antarcticus</name>
    <dbReference type="NCBI Taxonomy" id="702011"/>
    <lineage>
        <taxon>Eukaryota</taxon>
        <taxon>Fungi</taxon>
        <taxon>Dikarya</taxon>
        <taxon>Ascomycota</taxon>
        <taxon>Pezizomycotina</taxon>
        <taxon>Dothideomycetes</taxon>
        <taxon>Dothideomycetidae</taxon>
        <taxon>Mycosphaerellales</taxon>
        <taxon>Extremaceae</taxon>
        <taxon>Extremus</taxon>
    </lineage>
</organism>
<dbReference type="Pfam" id="PF03357">
    <property type="entry name" value="Snf7"/>
    <property type="match status" value="1"/>
</dbReference>
<protein>
    <recommendedName>
        <fullName evidence="4">Snf7-domain-containing protein</fullName>
    </recommendedName>
</protein>
<evidence type="ECO:0000313" key="3">
    <source>
        <dbReference type="Proteomes" id="UP001271007"/>
    </source>
</evidence>
<dbReference type="GO" id="GO:0009898">
    <property type="term" value="C:cytoplasmic side of plasma membrane"/>
    <property type="evidence" value="ECO:0007669"/>
    <property type="project" value="TreeGrafter"/>
</dbReference>
<name>A0AAJ0DPC2_9PEZI</name>
<gene>
    <name evidence="2" type="ORF">LTR09_005419</name>
</gene>
<dbReference type="Proteomes" id="UP001271007">
    <property type="component" value="Unassembled WGS sequence"/>
</dbReference>
<feature type="region of interest" description="Disordered" evidence="1">
    <location>
        <begin position="398"/>
        <end position="470"/>
    </location>
</feature>
<dbReference type="GO" id="GO:0005771">
    <property type="term" value="C:multivesicular body"/>
    <property type="evidence" value="ECO:0007669"/>
    <property type="project" value="TreeGrafter"/>
</dbReference>
<sequence length="470" mass="51705">MPELLDFLRDFDEAFRSRARLASLYSDFRFQKTSNPDGYQANSATWTRALAKATQGGLVPGPSSGLSRNVFVLHSGEELAKALQTQEYGRPLALGAAIEDAARKKEFIQLKDFLDAKQSVYAASWIPTPWQIVTWTLKQLGMMRDQSQTDRLVAADFVVMANVEAAAKAILDQASKIATSNTSRIFTKELFVSTFASATGAENLSTTDLQVLLTHLSRDRSAISWSPSSDTIKIKAPTESHPTPITDEDISIAKLRALISSLEPQIDSLTTQIASCDRRAREAVTAKQLPTAKAALRSKKNLEYTLEKRHATLSQLEEVYARIEQAADQVELVRVMEASSLTLKSLNKQTGGVEKVQDVVEGLQEEMMNTEEIGTAITEVSAGEIDEGEVEDELAALEGAEREKREAEEAKVREREEAAAREAREKREAEEAEETRKKFAELDKMVEAGTPVGEKQESETSANTAEAATS</sequence>
<evidence type="ECO:0008006" key="4">
    <source>
        <dbReference type="Google" id="ProtNLM"/>
    </source>
</evidence>
<dbReference type="GO" id="GO:0000815">
    <property type="term" value="C:ESCRT III complex"/>
    <property type="evidence" value="ECO:0007669"/>
    <property type="project" value="TreeGrafter"/>
</dbReference>
<dbReference type="PANTHER" id="PTHR22761">
    <property type="entry name" value="CHARGED MULTIVESICULAR BODY PROTEIN"/>
    <property type="match status" value="1"/>
</dbReference>
<dbReference type="GO" id="GO:0032511">
    <property type="term" value="P:late endosome to vacuole transport via multivesicular body sorting pathway"/>
    <property type="evidence" value="ECO:0007669"/>
    <property type="project" value="TreeGrafter"/>
</dbReference>
<comment type="caution">
    <text evidence="2">The sequence shown here is derived from an EMBL/GenBank/DDBJ whole genome shotgun (WGS) entry which is preliminary data.</text>
</comment>
<feature type="compositionally biased region" description="Low complexity" evidence="1">
    <location>
        <begin position="459"/>
        <end position="470"/>
    </location>
</feature>
<dbReference type="GO" id="GO:0006900">
    <property type="term" value="P:vesicle budding from membrane"/>
    <property type="evidence" value="ECO:0007669"/>
    <property type="project" value="TreeGrafter"/>
</dbReference>
<reference evidence="2" key="1">
    <citation type="submission" date="2023-04" db="EMBL/GenBank/DDBJ databases">
        <title>Black Yeasts Isolated from many extreme environments.</title>
        <authorList>
            <person name="Coleine C."/>
            <person name="Stajich J.E."/>
            <person name="Selbmann L."/>
        </authorList>
    </citation>
    <scope>NUCLEOTIDE SEQUENCE</scope>
    <source>
        <strain evidence="2">CCFEE 5312</strain>
    </source>
</reference>
<dbReference type="Gene3D" id="6.10.140.1230">
    <property type="match status" value="1"/>
</dbReference>
<accession>A0AAJ0DPC2</accession>
<dbReference type="InterPro" id="IPR005024">
    <property type="entry name" value="Snf7_fam"/>
</dbReference>
<dbReference type="AlphaFoldDB" id="A0AAJ0DPC2"/>
<feature type="compositionally biased region" description="Basic and acidic residues" evidence="1">
    <location>
        <begin position="399"/>
        <end position="446"/>
    </location>
</feature>
<dbReference type="EMBL" id="JAWDJX010000015">
    <property type="protein sequence ID" value="KAK3053675.1"/>
    <property type="molecule type" value="Genomic_DNA"/>
</dbReference>